<dbReference type="EMBL" id="SDRB02010423">
    <property type="protein sequence ID" value="THG06494.1"/>
    <property type="molecule type" value="Genomic_DNA"/>
</dbReference>
<gene>
    <name evidence="2" type="ORF">TEA_008345</name>
</gene>
<accession>A0A4S4DU68</accession>
<feature type="compositionally biased region" description="Polar residues" evidence="1">
    <location>
        <begin position="96"/>
        <end position="118"/>
    </location>
</feature>
<feature type="region of interest" description="Disordered" evidence="1">
    <location>
        <begin position="96"/>
        <end position="132"/>
    </location>
</feature>
<evidence type="ECO:0000313" key="3">
    <source>
        <dbReference type="Proteomes" id="UP000306102"/>
    </source>
</evidence>
<reference evidence="2 3" key="1">
    <citation type="journal article" date="2018" name="Proc. Natl. Acad. Sci. U.S.A.">
        <title>Draft genome sequence of Camellia sinensis var. sinensis provides insights into the evolution of the tea genome and tea quality.</title>
        <authorList>
            <person name="Wei C."/>
            <person name="Yang H."/>
            <person name="Wang S."/>
            <person name="Zhao J."/>
            <person name="Liu C."/>
            <person name="Gao L."/>
            <person name="Xia E."/>
            <person name="Lu Y."/>
            <person name="Tai Y."/>
            <person name="She G."/>
            <person name="Sun J."/>
            <person name="Cao H."/>
            <person name="Tong W."/>
            <person name="Gao Q."/>
            <person name="Li Y."/>
            <person name="Deng W."/>
            <person name="Jiang X."/>
            <person name="Wang W."/>
            <person name="Chen Q."/>
            <person name="Zhang S."/>
            <person name="Li H."/>
            <person name="Wu J."/>
            <person name="Wang P."/>
            <person name="Li P."/>
            <person name="Shi C."/>
            <person name="Zheng F."/>
            <person name="Jian J."/>
            <person name="Huang B."/>
            <person name="Shan D."/>
            <person name="Shi M."/>
            <person name="Fang C."/>
            <person name="Yue Y."/>
            <person name="Li F."/>
            <person name="Li D."/>
            <person name="Wei S."/>
            <person name="Han B."/>
            <person name="Jiang C."/>
            <person name="Yin Y."/>
            <person name="Xia T."/>
            <person name="Zhang Z."/>
            <person name="Bennetzen J.L."/>
            <person name="Zhao S."/>
            <person name="Wan X."/>
        </authorList>
    </citation>
    <scope>NUCLEOTIDE SEQUENCE [LARGE SCALE GENOMIC DNA]</scope>
    <source>
        <strain evidence="3">cv. Shuchazao</strain>
        <tissue evidence="2">Leaf</tissue>
    </source>
</reference>
<proteinExistence type="predicted"/>
<evidence type="ECO:0000256" key="1">
    <source>
        <dbReference type="SAM" id="MobiDB-lite"/>
    </source>
</evidence>
<name>A0A4S4DU68_CAMSN</name>
<sequence>MEKDTYATFLIDPQPCKRGDEKCSEKCGVCRIVADVIMALAGSNGGSWSTTFVPKSTAPVPGESYIPSGEKETGMASNFASSREFQRRLSMTGTSNHGFGSGNQISVPPGSHQGSTTAKDGKAPVQVETRTEGKQEVQSYKIELIKQMGGLPLDSEVVDFLYAFSFCHPLILNKEKLSFP</sequence>
<keyword evidence="3" id="KW-1185">Reference proteome</keyword>
<comment type="caution">
    <text evidence="2">The sequence shown here is derived from an EMBL/GenBank/DDBJ whole genome shotgun (WGS) entry which is preliminary data.</text>
</comment>
<protein>
    <submittedName>
        <fullName evidence="2">Uncharacterized protein</fullName>
    </submittedName>
</protein>
<organism evidence="2 3">
    <name type="scientific">Camellia sinensis var. sinensis</name>
    <name type="common">China tea</name>
    <dbReference type="NCBI Taxonomy" id="542762"/>
    <lineage>
        <taxon>Eukaryota</taxon>
        <taxon>Viridiplantae</taxon>
        <taxon>Streptophyta</taxon>
        <taxon>Embryophyta</taxon>
        <taxon>Tracheophyta</taxon>
        <taxon>Spermatophyta</taxon>
        <taxon>Magnoliopsida</taxon>
        <taxon>eudicotyledons</taxon>
        <taxon>Gunneridae</taxon>
        <taxon>Pentapetalae</taxon>
        <taxon>asterids</taxon>
        <taxon>Ericales</taxon>
        <taxon>Theaceae</taxon>
        <taxon>Camellia</taxon>
    </lineage>
</organism>
<dbReference type="Proteomes" id="UP000306102">
    <property type="component" value="Unassembled WGS sequence"/>
</dbReference>
<evidence type="ECO:0000313" key="2">
    <source>
        <dbReference type="EMBL" id="THG06494.1"/>
    </source>
</evidence>
<dbReference type="AlphaFoldDB" id="A0A4S4DU68"/>